<evidence type="ECO:0000313" key="3">
    <source>
        <dbReference type="EMBL" id="TCI12252.1"/>
    </source>
</evidence>
<dbReference type="Proteomes" id="UP000291822">
    <property type="component" value="Unassembled WGS sequence"/>
</dbReference>
<comment type="caution">
    <text evidence="3">The sequence shown here is derived from an EMBL/GenBank/DDBJ whole genome shotgun (WGS) entry which is preliminary data.</text>
</comment>
<feature type="domain" description="Thioredoxin" evidence="2">
    <location>
        <begin position="13"/>
        <end position="152"/>
    </location>
</feature>
<reference evidence="3 4" key="1">
    <citation type="submission" date="2019-02" db="EMBL/GenBank/DDBJ databases">
        <title>Dyella amyloliquefaciens sp. nov., isolated from forest soil.</title>
        <authorList>
            <person name="Gao Z.-H."/>
            <person name="Qiu L.-H."/>
        </authorList>
    </citation>
    <scope>NUCLEOTIDE SEQUENCE [LARGE SCALE GENOMIC DNA]</scope>
    <source>
        <strain evidence="3 4">KACC 12747</strain>
    </source>
</reference>
<proteinExistence type="predicted"/>
<sequence length="153" mass="16584">MRPWLCMLALTMPLLAHADPIKTLAANDVPSLVAPPAHGTRVLAFWALDCAYCESNLQALDRLHQQHPEVQVIAVATDSMTEAPTISARLKAAGVDHLPAYAYAEASPERINFLIDPKWGGETPRTLVIRADGTREGISGELTPQRLGTIARP</sequence>
<evidence type="ECO:0000313" key="4">
    <source>
        <dbReference type="Proteomes" id="UP000291822"/>
    </source>
</evidence>
<dbReference type="PROSITE" id="PS51352">
    <property type="entry name" value="THIOREDOXIN_2"/>
    <property type="match status" value="1"/>
</dbReference>
<protein>
    <recommendedName>
        <fullName evidence="2">Thioredoxin domain-containing protein</fullName>
    </recommendedName>
</protein>
<dbReference type="SUPFAM" id="SSF52833">
    <property type="entry name" value="Thioredoxin-like"/>
    <property type="match status" value="1"/>
</dbReference>
<dbReference type="Gene3D" id="3.40.30.10">
    <property type="entry name" value="Glutaredoxin"/>
    <property type="match status" value="1"/>
</dbReference>
<dbReference type="AlphaFoldDB" id="A0A4R0YSP8"/>
<name>A0A4R0YSP8_9GAMM</name>
<organism evidence="3 4">
    <name type="scientific">Dyella soli</name>
    <dbReference type="NCBI Taxonomy" id="522319"/>
    <lineage>
        <taxon>Bacteria</taxon>
        <taxon>Pseudomonadati</taxon>
        <taxon>Pseudomonadota</taxon>
        <taxon>Gammaproteobacteria</taxon>
        <taxon>Lysobacterales</taxon>
        <taxon>Rhodanobacteraceae</taxon>
        <taxon>Dyella</taxon>
    </lineage>
</organism>
<feature type="chain" id="PRO_5020530487" description="Thioredoxin domain-containing protein" evidence="1">
    <location>
        <begin position="19"/>
        <end position="153"/>
    </location>
</feature>
<keyword evidence="1" id="KW-0732">Signal</keyword>
<evidence type="ECO:0000259" key="2">
    <source>
        <dbReference type="PROSITE" id="PS51352"/>
    </source>
</evidence>
<dbReference type="InterPro" id="IPR013766">
    <property type="entry name" value="Thioredoxin_domain"/>
</dbReference>
<keyword evidence="4" id="KW-1185">Reference proteome</keyword>
<evidence type="ECO:0000256" key="1">
    <source>
        <dbReference type="SAM" id="SignalP"/>
    </source>
</evidence>
<accession>A0A4R0YSP8</accession>
<feature type="signal peptide" evidence="1">
    <location>
        <begin position="1"/>
        <end position="18"/>
    </location>
</feature>
<dbReference type="EMBL" id="SJTG01000001">
    <property type="protein sequence ID" value="TCI12252.1"/>
    <property type="molecule type" value="Genomic_DNA"/>
</dbReference>
<dbReference type="InterPro" id="IPR036249">
    <property type="entry name" value="Thioredoxin-like_sf"/>
</dbReference>
<gene>
    <name evidence="3" type="ORF">EZM97_02515</name>
</gene>